<comment type="caution">
    <text evidence="2">The sequence shown here is derived from an EMBL/GenBank/DDBJ whole genome shotgun (WGS) entry which is preliminary data.</text>
</comment>
<organism evidence="2 3">
    <name type="scientific">Aureimonas altamirensis DSM 21988</name>
    <dbReference type="NCBI Taxonomy" id="1121026"/>
    <lineage>
        <taxon>Bacteria</taxon>
        <taxon>Pseudomonadati</taxon>
        <taxon>Pseudomonadota</taxon>
        <taxon>Alphaproteobacteria</taxon>
        <taxon>Hyphomicrobiales</taxon>
        <taxon>Aurantimonadaceae</taxon>
        <taxon>Aureimonas</taxon>
    </lineage>
</organism>
<keyword evidence="3" id="KW-1185">Reference proteome</keyword>
<name>A0ABY1IK53_9HYPH</name>
<gene>
    <name evidence="2" type="ORF">SAMN02745911_2263</name>
</gene>
<dbReference type="PANTHER" id="PTHR16509">
    <property type="match status" value="1"/>
</dbReference>
<evidence type="ECO:0000313" key="3">
    <source>
        <dbReference type="Proteomes" id="UP000184290"/>
    </source>
</evidence>
<dbReference type="Proteomes" id="UP000184290">
    <property type="component" value="Unassembled WGS sequence"/>
</dbReference>
<dbReference type="SUPFAM" id="SSF56300">
    <property type="entry name" value="Metallo-dependent phosphatases"/>
    <property type="match status" value="1"/>
</dbReference>
<dbReference type="EMBL" id="FQZC01000002">
    <property type="protein sequence ID" value="SHJ28012.1"/>
    <property type="molecule type" value="Genomic_DNA"/>
</dbReference>
<protein>
    <recommendedName>
        <fullName evidence="1">Calcineurin-like phosphoesterase domain-containing protein</fullName>
    </recommendedName>
</protein>
<dbReference type="InterPro" id="IPR004843">
    <property type="entry name" value="Calcineurin-like_PHP"/>
</dbReference>
<evidence type="ECO:0000313" key="2">
    <source>
        <dbReference type="EMBL" id="SHJ28012.1"/>
    </source>
</evidence>
<accession>A0ABY1IK53</accession>
<reference evidence="2 3" key="1">
    <citation type="submission" date="2016-11" db="EMBL/GenBank/DDBJ databases">
        <authorList>
            <person name="Varghese N."/>
            <person name="Submissions S."/>
        </authorList>
    </citation>
    <scope>NUCLEOTIDE SEQUENCE [LARGE SCALE GENOMIC DNA]</scope>
    <source>
        <strain evidence="2 3">DSM 21988</strain>
    </source>
</reference>
<dbReference type="Gene3D" id="3.60.21.10">
    <property type="match status" value="1"/>
</dbReference>
<evidence type="ECO:0000259" key="1">
    <source>
        <dbReference type="Pfam" id="PF00149"/>
    </source>
</evidence>
<dbReference type="Pfam" id="PF00149">
    <property type="entry name" value="Metallophos"/>
    <property type="match status" value="1"/>
</dbReference>
<dbReference type="InterPro" id="IPR029052">
    <property type="entry name" value="Metallo-depent_PP-like"/>
</dbReference>
<feature type="domain" description="Calcineurin-like phosphoesterase" evidence="1">
    <location>
        <begin position="31"/>
        <end position="252"/>
    </location>
</feature>
<proteinExistence type="predicted"/>
<sequence length="307" mass="33736">MVGGGTLLAAGPALAVSDGSTRRHLSGAEPLRFGIVADPQYAPIEPNLRSGRYYANSLRKLRQAVESFNTQDLSFVATLGDVIDRHWDSFGAIMPLYDALRHETRFVLGNHDFAVAEDDLGSVVPAARMDAPWYDFAKGSTRFIVLDGNDISLFSTPAGSERRALASERLARLRQSGAPNAQAWNGSVGEEQTRWLDERLGAADAAGERAIVLCHYPVYPPNDHNLWNAEELVDLALSHRSFAVWMNGHNHAGNYGELDGRHFVTFRGMVDTPDTSAYAIVTLHADRMEIAGFGREEKRTLRLTAVT</sequence>
<dbReference type="PANTHER" id="PTHR16509:SF1">
    <property type="entry name" value="MANGANESE-DEPENDENT ADP-RIBOSE_CDP-ALCOHOL DIPHOSPHATASE"/>
    <property type="match status" value="1"/>
</dbReference>